<comment type="caution">
    <text evidence="2">The sequence shown here is derived from an EMBL/GenBank/DDBJ whole genome shotgun (WGS) entry which is preliminary data.</text>
</comment>
<protein>
    <recommendedName>
        <fullName evidence="1">TIR domain-containing protein</fullName>
    </recommendedName>
</protein>
<dbReference type="Proteomes" id="UP000571751">
    <property type="component" value="Unassembled WGS sequence"/>
</dbReference>
<organism evidence="2 3">
    <name type="scientific">Methanococcus maripaludis</name>
    <name type="common">Methanococcus deltae</name>
    <dbReference type="NCBI Taxonomy" id="39152"/>
    <lineage>
        <taxon>Archaea</taxon>
        <taxon>Methanobacteriati</taxon>
        <taxon>Methanobacteriota</taxon>
        <taxon>Methanomada group</taxon>
        <taxon>Methanococci</taxon>
        <taxon>Methanococcales</taxon>
        <taxon>Methanococcaceae</taxon>
        <taxon>Methanococcus</taxon>
    </lineage>
</organism>
<name>A0A7J9PTG8_METMI</name>
<sequence>MISQKLPFKVDPNLKNIIGKELITNDFMAVFEIVKNSYDADASESRIIFDVRSKPNKNSIYIIDNGIGMDYNDIVNKFLVVGFSEKKYYSETDYRSKIKSGRKRNFAGAKGIGRFSCDRLGKKLTVYTKKEDDTGVHVLTIDWNDFEKENSEDFESILQNYEKREDIDPEKYGLPNFLHGTIIEITGLNSSWNYKRFVRLKTYLKRLINPLALENDEFKILLDVYGIEDEERSIKENPPKKNPYMGPISGWIDNLILEDIDMQTVKLKCSIDKSGKNIYTEIFDENKMILRIKESNLKYPSLKNMSINLYYLNENAKKAFKDTVGTEPVNYGSIFLYKGGMRIHPYGDEGDDWLDLEPRKTQGYARFLSTRELLGSIELNGYQSKFEEVSSRDAGLFKNEAFYQLKSFYMENVQKLLEDYVVKVIDWDRAEKQKSENKPIKTASDIKKDFDTFVGKFTKKMKTSTKKVEIGQNLLEFYKMKQLEIPKIETPKKTSVKKPEKDTPEKPELPLKIEKQENIQNIEKEPKEQPVEKISGIQKPKIDTKKENKTITPKSTITKIPEPKEKIFISHAYADKKYLKRFIELLEGIGMDSNNIICSSIPGYDFEPGDDILDCIKSSISDNTLVLYVLSKNFKNSGYCLGEMGAAWVLSKETIPVIIPPFKSDEIKGFIPSSQKWMKINNREDLNSFKEKLENYFQMSPTKYNLWESKRDTFIQNMDDLIEKNSQYDEKLKIISPEYFEASKYMVKKYCNTDFLDEKECLEDIPNEVMEVILEIAESGFNNKVSSYDGILSKFKK</sequence>
<proteinExistence type="predicted"/>
<reference evidence="2 3" key="1">
    <citation type="submission" date="2020-07" db="EMBL/GenBank/DDBJ databases">
        <title>Genomic Encyclopedia of Type Strains, Phase IV (KMG-V): Genome sequencing to study the core and pangenomes of soil and plant-associated prokaryotes.</title>
        <authorList>
            <person name="Whitman W."/>
        </authorList>
    </citation>
    <scope>NUCLEOTIDE SEQUENCE [LARGE SCALE GENOMIC DNA]</scope>
    <source>
        <strain evidence="2 3">C14</strain>
    </source>
</reference>
<dbReference type="PRINTS" id="PR00775">
    <property type="entry name" value="HEATSHOCK90"/>
</dbReference>
<dbReference type="SUPFAM" id="SSF52200">
    <property type="entry name" value="Toll/Interleukin receptor TIR domain"/>
    <property type="match status" value="1"/>
</dbReference>
<accession>A0A7J9PTG8</accession>
<evidence type="ECO:0000313" key="2">
    <source>
        <dbReference type="EMBL" id="MBA2868867.1"/>
    </source>
</evidence>
<dbReference type="Gene3D" id="3.30.565.10">
    <property type="entry name" value="Histidine kinase-like ATPase, C-terminal domain"/>
    <property type="match status" value="1"/>
</dbReference>
<dbReference type="Pfam" id="PF13589">
    <property type="entry name" value="HATPase_c_3"/>
    <property type="match status" value="1"/>
</dbReference>
<feature type="domain" description="TIR" evidence="1">
    <location>
        <begin position="563"/>
        <end position="686"/>
    </location>
</feature>
<dbReference type="EMBL" id="JACDUP010000002">
    <property type="protein sequence ID" value="MBA2868867.1"/>
    <property type="molecule type" value="Genomic_DNA"/>
</dbReference>
<dbReference type="AlphaFoldDB" id="A0A7J9PTG8"/>
<dbReference type="Gene3D" id="3.40.50.10140">
    <property type="entry name" value="Toll/interleukin-1 receptor homology (TIR) domain"/>
    <property type="match status" value="1"/>
</dbReference>
<dbReference type="InterPro" id="IPR036890">
    <property type="entry name" value="HATPase_C_sf"/>
</dbReference>
<evidence type="ECO:0000313" key="3">
    <source>
        <dbReference type="Proteomes" id="UP000571751"/>
    </source>
</evidence>
<dbReference type="InterPro" id="IPR020575">
    <property type="entry name" value="Hsp90_N"/>
</dbReference>
<dbReference type="InterPro" id="IPR000157">
    <property type="entry name" value="TIR_dom"/>
</dbReference>
<dbReference type="SUPFAM" id="SSF55874">
    <property type="entry name" value="ATPase domain of HSP90 chaperone/DNA topoisomerase II/histidine kinase"/>
    <property type="match status" value="1"/>
</dbReference>
<dbReference type="Pfam" id="PF13676">
    <property type="entry name" value="TIR_2"/>
    <property type="match status" value="1"/>
</dbReference>
<evidence type="ECO:0000259" key="1">
    <source>
        <dbReference type="PROSITE" id="PS50104"/>
    </source>
</evidence>
<gene>
    <name evidence="2" type="ORF">HNP95_001046</name>
</gene>
<dbReference type="PROSITE" id="PS50104">
    <property type="entry name" value="TIR"/>
    <property type="match status" value="1"/>
</dbReference>
<dbReference type="InterPro" id="IPR035897">
    <property type="entry name" value="Toll_tir_struct_dom_sf"/>
</dbReference>
<dbReference type="GO" id="GO:0007165">
    <property type="term" value="P:signal transduction"/>
    <property type="evidence" value="ECO:0007669"/>
    <property type="project" value="InterPro"/>
</dbReference>
<dbReference type="RefSeq" id="WP_181508014.1">
    <property type="nucleotide sequence ID" value="NZ_JACDUP010000002.1"/>
</dbReference>